<dbReference type="EMBL" id="JAQQWP010000009">
    <property type="protein sequence ID" value="KAK8101848.1"/>
    <property type="molecule type" value="Genomic_DNA"/>
</dbReference>
<comment type="caution">
    <text evidence="2">The sequence shown here is derived from an EMBL/GenBank/DDBJ whole genome shotgun (WGS) entry which is preliminary data.</text>
</comment>
<dbReference type="InterPro" id="IPR053185">
    <property type="entry name" value="SET_domain_protein"/>
</dbReference>
<dbReference type="InterPro" id="IPR001214">
    <property type="entry name" value="SET_dom"/>
</dbReference>
<dbReference type="PANTHER" id="PTHR47332:SF4">
    <property type="entry name" value="SET DOMAIN-CONTAINING PROTEIN 5"/>
    <property type="match status" value="1"/>
</dbReference>
<evidence type="ECO:0000259" key="1">
    <source>
        <dbReference type="PROSITE" id="PS50280"/>
    </source>
</evidence>
<dbReference type="AlphaFoldDB" id="A0AAW0QU17"/>
<sequence>MGVYVGFDMVPRLGPGEDDTRTWILFIAAVKEYYKNDEQVKVKDHHLRFEAGDGPVLPLYGPQFLRFSSKIVGQGDANTPVVDYIRRVHLYAVHLYESRIRFWEAENDAHGFYDWRDVHEASRNFCEGNSRVTASHFANTNDENSDYPMNRGNSNLYETLEIPAKGKGLVARCNIKRGTRILSEKPLFVVQNVKTDTLNINVAAKLKPLSREQQSKFLSLHNNFPGKRALAGLVHTNALPCGPDQCGIYPEICRINNSCRPNCYHSWNEAVGQETIHALRDILAGEELTISYRPGSSSSVRQPELKAGFGFDCKCELCSLPAAELAASDARLRKIASLDEQIANPGAMIARPLSVLRACREFLRVVREEYPDNNDAAAGNEGPAAAAPLVSRVYCDAMQVAAAHGDQARARVFAERGYRARLECEGEDSPDTRQAKRLMQEPSAIPSFGQCGMKWRTSKTAQPGKEAIGEEGFEKWLWRL</sequence>
<evidence type="ECO:0000313" key="2">
    <source>
        <dbReference type="EMBL" id="KAK8101848.1"/>
    </source>
</evidence>
<dbReference type="InterPro" id="IPR011990">
    <property type="entry name" value="TPR-like_helical_dom_sf"/>
</dbReference>
<protein>
    <submittedName>
        <fullName evidence="2">SET domain-containing protein</fullName>
    </submittedName>
</protein>
<dbReference type="Gene3D" id="1.25.40.10">
    <property type="entry name" value="Tetratricopeptide repeat domain"/>
    <property type="match status" value="1"/>
</dbReference>
<reference evidence="2 3" key="1">
    <citation type="submission" date="2023-01" db="EMBL/GenBank/DDBJ databases">
        <title>Analysis of 21 Apiospora genomes using comparative genomics revels a genus with tremendous synthesis potential of carbohydrate active enzymes and secondary metabolites.</title>
        <authorList>
            <person name="Sorensen T."/>
        </authorList>
    </citation>
    <scope>NUCLEOTIDE SEQUENCE [LARGE SCALE GENOMIC DNA]</scope>
    <source>
        <strain evidence="2 3">CBS 117206</strain>
    </source>
</reference>
<accession>A0AAW0QU17</accession>
<keyword evidence="3" id="KW-1185">Reference proteome</keyword>
<dbReference type="Gene3D" id="2.170.270.10">
    <property type="entry name" value="SET domain"/>
    <property type="match status" value="1"/>
</dbReference>
<feature type="domain" description="SET" evidence="1">
    <location>
        <begin position="155"/>
        <end position="293"/>
    </location>
</feature>
<name>A0AAW0QU17_9PEZI</name>
<organism evidence="2 3">
    <name type="scientific">Apiospora kogelbergensis</name>
    <dbReference type="NCBI Taxonomy" id="1337665"/>
    <lineage>
        <taxon>Eukaryota</taxon>
        <taxon>Fungi</taxon>
        <taxon>Dikarya</taxon>
        <taxon>Ascomycota</taxon>
        <taxon>Pezizomycotina</taxon>
        <taxon>Sordariomycetes</taxon>
        <taxon>Xylariomycetidae</taxon>
        <taxon>Amphisphaeriales</taxon>
        <taxon>Apiosporaceae</taxon>
        <taxon>Apiospora</taxon>
    </lineage>
</organism>
<dbReference type="PANTHER" id="PTHR47332">
    <property type="entry name" value="SET DOMAIN-CONTAINING PROTEIN 5"/>
    <property type="match status" value="1"/>
</dbReference>
<proteinExistence type="predicted"/>
<dbReference type="SMART" id="SM00317">
    <property type="entry name" value="SET"/>
    <property type="match status" value="1"/>
</dbReference>
<dbReference type="PROSITE" id="PS50280">
    <property type="entry name" value="SET"/>
    <property type="match status" value="1"/>
</dbReference>
<gene>
    <name evidence="2" type="ORF">PG999_012222</name>
</gene>
<dbReference type="InterPro" id="IPR046341">
    <property type="entry name" value="SET_dom_sf"/>
</dbReference>
<evidence type="ECO:0000313" key="3">
    <source>
        <dbReference type="Proteomes" id="UP001392437"/>
    </source>
</evidence>
<dbReference type="Proteomes" id="UP001392437">
    <property type="component" value="Unassembled WGS sequence"/>
</dbReference>
<dbReference type="Pfam" id="PF00856">
    <property type="entry name" value="SET"/>
    <property type="match status" value="1"/>
</dbReference>
<dbReference type="CDD" id="cd20071">
    <property type="entry name" value="SET_SMYD"/>
    <property type="match status" value="1"/>
</dbReference>
<dbReference type="SUPFAM" id="SSF82199">
    <property type="entry name" value="SET domain"/>
    <property type="match status" value="1"/>
</dbReference>